<dbReference type="PANTHER" id="PTHR43004:SF19">
    <property type="entry name" value="BINDING MONOOXYGENASE, PUTATIVE (JCVI)-RELATED"/>
    <property type="match status" value="1"/>
</dbReference>
<evidence type="ECO:0000313" key="5">
    <source>
        <dbReference type="EMBL" id="NDV85537.1"/>
    </source>
</evidence>
<dbReference type="GO" id="GO:0016709">
    <property type="term" value="F:oxidoreductase activity, acting on paired donors, with incorporation or reduction of molecular oxygen, NAD(P)H as one donor, and incorporation of one atom of oxygen"/>
    <property type="evidence" value="ECO:0007669"/>
    <property type="project" value="UniProtKB-ARBA"/>
</dbReference>
<reference evidence="5 6" key="1">
    <citation type="submission" date="2020-01" db="EMBL/GenBank/DDBJ databases">
        <title>Genomes of bacteria type strains.</title>
        <authorList>
            <person name="Chen J."/>
            <person name="Zhu S."/>
            <person name="Chen J."/>
        </authorList>
    </citation>
    <scope>NUCLEOTIDE SEQUENCE [LARGE SCALE GENOMIC DNA]</scope>
    <source>
        <strain evidence="5 6">KCTC 52919</strain>
    </source>
</reference>
<dbReference type="RefSeq" id="WP_163042257.1">
    <property type="nucleotide sequence ID" value="NZ_JAAAMJ010000001.1"/>
</dbReference>
<dbReference type="EMBL" id="JAAAMJ010000001">
    <property type="protein sequence ID" value="NDV85537.1"/>
    <property type="molecule type" value="Genomic_DNA"/>
</dbReference>
<comment type="cofactor">
    <cofactor evidence="1">
        <name>FAD</name>
        <dbReference type="ChEBI" id="CHEBI:57692"/>
    </cofactor>
</comment>
<keyword evidence="5" id="KW-0560">Oxidoreductase</keyword>
<feature type="domain" description="FAD-binding" evidence="4">
    <location>
        <begin position="239"/>
        <end position="314"/>
    </location>
</feature>
<evidence type="ECO:0000256" key="1">
    <source>
        <dbReference type="ARBA" id="ARBA00001974"/>
    </source>
</evidence>
<keyword evidence="3" id="KW-0274">FAD</keyword>
<gene>
    <name evidence="5" type="ORF">GTW51_02370</name>
</gene>
<name>A0A6L9MCN0_9HYPH</name>
<evidence type="ECO:0000256" key="2">
    <source>
        <dbReference type="ARBA" id="ARBA00022630"/>
    </source>
</evidence>
<dbReference type="GO" id="GO:0071949">
    <property type="term" value="F:FAD binding"/>
    <property type="evidence" value="ECO:0007669"/>
    <property type="project" value="InterPro"/>
</dbReference>
<dbReference type="AlphaFoldDB" id="A0A6L9MCN0"/>
<dbReference type="Proteomes" id="UP000476332">
    <property type="component" value="Unassembled WGS sequence"/>
</dbReference>
<sequence>MAHDSVILIAGAGPVGLAAAVELTRRGLPVRIIDAGEGPTPPEQSRALGILPTTLAILSASGVTERLLTEGARIGGADIARDGRKLFSIELARARTPTPFILSLPQGRTERIMIDWLAARGVAVEWGLGLDDIIDTHRPQAVLTNGETVAARAVIGCDGIHSRVREAVGIPWRGEGYPGEFSLADVRFSAPIDATRAEVNIRSGIGASALLPFGTHSGRFIGVGGSPEALYEGVEGIEAVTWTSRFTVAFRRAERMAKGRVFLAGDAAHVHSPVGGRGMNLGIWDAATLAFLLAEGRETEYETKRLPVVDQVLKATRQMTDTVSQPGGAALRLLPFAMPLAGRVPTIARRIAERVLALDLPQPEWLAADAGRNRDAG</sequence>
<keyword evidence="6" id="KW-1185">Reference proteome</keyword>
<dbReference type="Gene3D" id="3.30.70.2450">
    <property type="match status" value="1"/>
</dbReference>
<proteinExistence type="predicted"/>
<keyword evidence="2" id="KW-0285">Flavoprotein</keyword>
<dbReference type="Pfam" id="PF01494">
    <property type="entry name" value="FAD_binding_3"/>
    <property type="match status" value="2"/>
</dbReference>
<organism evidence="5 6">
    <name type="scientific">Aurantimonas aggregata</name>
    <dbReference type="NCBI Taxonomy" id="2047720"/>
    <lineage>
        <taxon>Bacteria</taxon>
        <taxon>Pseudomonadati</taxon>
        <taxon>Pseudomonadota</taxon>
        <taxon>Alphaproteobacteria</taxon>
        <taxon>Hyphomicrobiales</taxon>
        <taxon>Aurantimonadaceae</taxon>
        <taxon>Aurantimonas</taxon>
    </lineage>
</organism>
<protein>
    <submittedName>
        <fullName evidence="5">Monooxygenase</fullName>
    </submittedName>
</protein>
<dbReference type="PRINTS" id="PR00420">
    <property type="entry name" value="RNGMNOXGNASE"/>
</dbReference>
<evidence type="ECO:0000256" key="3">
    <source>
        <dbReference type="ARBA" id="ARBA00022827"/>
    </source>
</evidence>
<dbReference type="InterPro" id="IPR002938">
    <property type="entry name" value="FAD-bd"/>
</dbReference>
<dbReference type="PANTHER" id="PTHR43004">
    <property type="entry name" value="TRK SYSTEM POTASSIUM UPTAKE PROTEIN"/>
    <property type="match status" value="1"/>
</dbReference>
<dbReference type="Gene3D" id="3.50.50.60">
    <property type="entry name" value="FAD/NAD(P)-binding domain"/>
    <property type="match status" value="1"/>
</dbReference>
<evidence type="ECO:0000259" key="4">
    <source>
        <dbReference type="Pfam" id="PF01494"/>
    </source>
</evidence>
<keyword evidence="5" id="KW-0503">Monooxygenase</keyword>
<dbReference type="InterPro" id="IPR036188">
    <property type="entry name" value="FAD/NAD-bd_sf"/>
</dbReference>
<comment type="caution">
    <text evidence="5">The sequence shown here is derived from an EMBL/GenBank/DDBJ whole genome shotgun (WGS) entry which is preliminary data.</text>
</comment>
<accession>A0A6L9MCN0</accession>
<dbReference type="SUPFAM" id="SSF51905">
    <property type="entry name" value="FAD/NAD(P)-binding domain"/>
    <property type="match status" value="1"/>
</dbReference>
<evidence type="ECO:0000313" key="6">
    <source>
        <dbReference type="Proteomes" id="UP000476332"/>
    </source>
</evidence>
<feature type="domain" description="FAD-binding" evidence="4">
    <location>
        <begin position="7"/>
        <end position="198"/>
    </location>
</feature>
<dbReference type="InterPro" id="IPR050641">
    <property type="entry name" value="RIFMO-like"/>
</dbReference>